<evidence type="ECO:0000256" key="3">
    <source>
        <dbReference type="ARBA" id="ARBA00022603"/>
    </source>
</evidence>
<evidence type="ECO:0000313" key="8">
    <source>
        <dbReference type="EMBL" id="ADE57200.1"/>
    </source>
</evidence>
<keyword evidence="6 7" id="KW-0819">tRNA processing</keyword>
<keyword evidence="9" id="KW-1185">Reference proteome</keyword>
<dbReference type="CDD" id="cd02440">
    <property type="entry name" value="AdoMet_MTases"/>
    <property type="match status" value="1"/>
</dbReference>
<dbReference type="KEGG" id="aco:Amico_1076"/>
<dbReference type="GO" id="GO:0008176">
    <property type="term" value="F:tRNA (guanine(46)-N7)-methyltransferase activity"/>
    <property type="evidence" value="ECO:0007669"/>
    <property type="project" value="UniProtKB-UniRule"/>
</dbReference>
<accession>D5EF68</accession>
<dbReference type="Proteomes" id="UP000002366">
    <property type="component" value="Chromosome"/>
</dbReference>
<evidence type="ECO:0000256" key="2">
    <source>
        <dbReference type="ARBA" id="ARBA00003015"/>
    </source>
</evidence>
<comment type="catalytic activity">
    <reaction evidence="1 7">
        <text>guanosine(46) in tRNA + S-adenosyl-L-methionine = N(7)-methylguanosine(46) in tRNA + S-adenosyl-L-homocysteine</text>
        <dbReference type="Rhea" id="RHEA:42708"/>
        <dbReference type="Rhea" id="RHEA-COMP:10188"/>
        <dbReference type="Rhea" id="RHEA-COMP:10189"/>
        <dbReference type="ChEBI" id="CHEBI:57856"/>
        <dbReference type="ChEBI" id="CHEBI:59789"/>
        <dbReference type="ChEBI" id="CHEBI:74269"/>
        <dbReference type="ChEBI" id="CHEBI:74480"/>
        <dbReference type="EC" id="2.1.1.33"/>
    </reaction>
</comment>
<dbReference type="Pfam" id="PF02390">
    <property type="entry name" value="Methyltransf_4"/>
    <property type="match status" value="1"/>
</dbReference>
<dbReference type="HOGENOM" id="CLU_077150_0_0_0"/>
<evidence type="ECO:0000256" key="5">
    <source>
        <dbReference type="ARBA" id="ARBA00022691"/>
    </source>
</evidence>
<comment type="similarity">
    <text evidence="7">Belongs to the class I-like SAM-binding methyltransferase superfamily. TrmB family.</text>
</comment>
<feature type="binding site" evidence="7">
    <location>
        <begin position="179"/>
        <end position="182"/>
    </location>
    <ligand>
        <name>substrate</name>
    </ligand>
</feature>
<evidence type="ECO:0000256" key="4">
    <source>
        <dbReference type="ARBA" id="ARBA00022679"/>
    </source>
</evidence>
<dbReference type="HAMAP" id="MF_01057">
    <property type="entry name" value="tRNA_methyltr_TrmB"/>
    <property type="match status" value="1"/>
</dbReference>
<gene>
    <name evidence="7" type="primary">trmB</name>
    <name evidence="8" type="ordered locus">Amico_1076</name>
</gene>
<comment type="pathway">
    <text evidence="7">tRNA modification; N(7)-methylguanine-tRNA biosynthesis.</text>
</comment>
<name>D5EF68_AMICL</name>
<keyword evidence="4 7" id="KW-0808">Transferase</keyword>
<dbReference type="NCBIfam" id="TIGR00091">
    <property type="entry name" value="tRNA (guanosine(46)-N7)-methyltransferase TrmB"/>
    <property type="match status" value="1"/>
</dbReference>
<dbReference type="PROSITE" id="PS51625">
    <property type="entry name" value="SAM_MT_TRMB"/>
    <property type="match status" value="1"/>
</dbReference>
<feature type="binding site" evidence="7">
    <location>
        <position position="87"/>
    </location>
    <ligand>
        <name>S-adenosyl-L-methionine</name>
        <dbReference type="ChEBI" id="CHEBI:59789"/>
    </ligand>
</feature>
<dbReference type="STRING" id="572547.Amico_1076"/>
<dbReference type="eggNOG" id="COG0220">
    <property type="taxonomic scope" value="Bacteria"/>
</dbReference>
<comment type="caution">
    <text evidence="7">Lacks conserved residue(s) required for the propagation of feature annotation.</text>
</comment>
<dbReference type="EMBL" id="CP001997">
    <property type="protein sequence ID" value="ADE57200.1"/>
    <property type="molecule type" value="Genomic_DNA"/>
</dbReference>
<evidence type="ECO:0000256" key="7">
    <source>
        <dbReference type="HAMAP-Rule" id="MF_01057"/>
    </source>
</evidence>
<dbReference type="SUPFAM" id="SSF53335">
    <property type="entry name" value="S-adenosyl-L-methionine-dependent methyltransferases"/>
    <property type="match status" value="1"/>
</dbReference>
<evidence type="ECO:0000256" key="6">
    <source>
        <dbReference type="ARBA" id="ARBA00022694"/>
    </source>
</evidence>
<dbReference type="OrthoDB" id="9802090at2"/>
<organism evidence="8 9">
    <name type="scientific">Aminobacterium colombiense (strain DSM 12261 / ALA-1)</name>
    <dbReference type="NCBI Taxonomy" id="572547"/>
    <lineage>
        <taxon>Bacteria</taxon>
        <taxon>Thermotogati</taxon>
        <taxon>Synergistota</taxon>
        <taxon>Synergistia</taxon>
        <taxon>Synergistales</taxon>
        <taxon>Aminobacteriaceae</taxon>
        <taxon>Aminobacterium</taxon>
    </lineage>
</organism>
<feature type="binding site" evidence="7">
    <location>
        <position position="146"/>
    </location>
    <ligand>
        <name>substrate</name>
    </ligand>
</feature>
<dbReference type="UniPathway" id="UPA00989"/>
<dbReference type="InterPro" id="IPR029063">
    <property type="entry name" value="SAM-dependent_MTases_sf"/>
</dbReference>
<proteinExistence type="inferred from homology"/>
<feature type="binding site" evidence="7">
    <location>
        <position position="35"/>
    </location>
    <ligand>
        <name>S-adenosyl-L-methionine</name>
        <dbReference type="ChEBI" id="CHEBI:59789"/>
    </ligand>
</feature>
<evidence type="ECO:0000256" key="1">
    <source>
        <dbReference type="ARBA" id="ARBA00000142"/>
    </source>
</evidence>
<keyword evidence="3 7" id="KW-0489">Methyltransferase</keyword>
<protein>
    <recommendedName>
        <fullName evidence="7">tRNA (guanine-N(7)-)-methyltransferase</fullName>
        <ecNumber evidence="7">2.1.1.33</ecNumber>
    </recommendedName>
    <alternativeName>
        <fullName evidence="7">tRNA (guanine(46)-N(7))-methyltransferase</fullName>
    </alternativeName>
    <alternativeName>
        <fullName evidence="7">tRNA(m7G46)-methyltransferase</fullName>
    </alternativeName>
</protein>
<dbReference type="PANTHER" id="PTHR23417">
    <property type="entry name" value="3-DEOXY-D-MANNO-OCTULOSONIC-ACID TRANSFERASE/TRNA GUANINE-N 7 - -METHYLTRANSFERASE"/>
    <property type="match status" value="1"/>
</dbReference>
<dbReference type="GO" id="GO:0043527">
    <property type="term" value="C:tRNA methyltransferase complex"/>
    <property type="evidence" value="ECO:0007669"/>
    <property type="project" value="TreeGrafter"/>
</dbReference>
<comment type="function">
    <text evidence="2 7">Catalyzes the formation of N(7)-methylguanine at position 46 (m7G46) in tRNA.</text>
</comment>
<dbReference type="Gene3D" id="3.40.50.150">
    <property type="entry name" value="Vaccinia Virus protein VP39"/>
    <property type="match status" value="1"/>
</dbReference>
<evidence type="ECO:0000313" key="9">
    <source>
        <dbReference type="Proteomes" id="UP000002366"/>
    </source>
</evidence>
<dbReference type="AlphaFoldDB" id="D5EF68"/>
<dbReference type="InterPro" id="IPR003358">
    <property type="entry name" value="tRNA_(Gua-N-7)_MeTrfase_Trmb"/>
</dbReference>
<sequence length="317" mass="36123">MPVDSVALENVIVRPEGIDIPFDLSSYGTGKHVVEIGFGNGEFPVYMARSHGEDTFWGIEVSQTCVLKAAKRIRNLGIKNLFLMCGDARFLLRECFQDETIHKVYMNFPCPWPKSRHGKRRVTYSGFADMLAAVLCRGGVFELVTDEEWYADEVKAVLSDHQALALYAYEKNPHRSVTTKYERKWLAQGKDIFLVQIEKKEKFTVDRLIKEENVMHTKIGNVTWTPSQLQVLNGLEGKAGDCHWTYKNYYMSSGESFLLETIASDGGFEQRFFLKLVKGEKETLIKLDPNCTAFRTPALKQSIYCLAEHLSQAKDHS</sequence>
<dbReference type="EC" id="2.1.1.33" evidence="7"/>
<feature type="binding site" evidence="7">
    <location>
        <position position="114"/>
    </location>
    <ligand>
        <name>substrate</name>
    </ligand>
</feature>
<reference evidence="8 9" key="1">
    <citation type="journal article" date="2010" name="Stand. Genomic Sci.">
        <title>Complete genome sequence of Aminobacterium colombiense type strain (ALA-1).</title>
        <authorList>
            <person name="Chertkov O."/>
            <person name="Sikorski J."/>
            <person name="Brambilla E."/>
            <person name="Lapidus A."/>
            <person name="Copeland A."/>
            <person name="Glavina Del Rio T."/>
            <person name="Nolan M."/>
            <person name="Lucas S."/>
            <person name="Tice H."/>
            <person name="Cheng J.F."/>
            <person name="Han C."/>
            <person name="Detter J.C."/>
            <person name="Bruce D."/>
            <person name="Tapia R."/>
            <person name="Goodwin L."/>
            <person name="Pitluck S."/>
            <person name="Liolios K."/>
            <person name="Ivanova N."/>
            <person name="Mavromatis K."/>
            <person name="Ovchinnikova G."/>
            <person name="Pati A."/>
            <person name="Chen A."/>
            <person name="Palaniappan K."/>
            <person name="Land M."/>
            <person name="Hauser L."/>
            <person name="Chang Y.J."/>
            <person name="Jeffries C.D."/>
            <person name="Spring S."/>
            <person name="Rohde M."/>
            <person name="Goker M."/>
            <person name="Bristow J."/>
            <person name="Eisen J.A."/>
            <person name="Markowitz V."/>
            <person name="Hugenholtz P."/>
            <person name="Kyrpides N.C."/>
            <person name="Klenk H.P."/>
        </authorList>
    </citation>
    <scope>NUCLEOTIDE SEQUENCE [LARGE SCALE GENOMIC DNA]</scope>
    <source>
        <strain evidence="9">DSM 12261 / ALA-1</strain>
    </source>
</reference>
<dbReference type="PANTHER" id="PTHR23417:SF14">
    <property type="entry name" value="PENTACOTRIPEPTIDE-REPEAT REGION OF PRORP DOMAIN-CONTAINING PROTEIN"/>
    <property type="match status" value="1"/>
</dbReference>
<feature type="binding site" evidence="7">
    <location>
        <position position="60"/>
    </location>
    <ligand>
        <name>S-adenosyl-L-methionine</name>
        <dbReference type="ChEBI" id="CHEBI:59789"/>
    </ligand>
</feature>
<keyword evidence="5 7" id="KW-0949">S-adenosyl-L-methionine</keyword>
<dbReference type="InterPro" id="IPR055361">
    <property type="entry name" value="tRNA_methyltr_TrmB_bact"/>
</dbReference>